<name>A0ACB7S5R3_HYAAI</name>
<evidence type="ECO:0000313" key="1">
    <source>
        <dbReference type="EMBL" id="KAH6928537.1"/>
    </source>
</evidence>
<accession>A0ACB7S5R3</accession>
<evidence type="ECO:0000313" key="2">
    <source>
        <dbReference type="Proteomes" id="UP000821845"/>
    </source>
</evidence>
<comment type="caution">
    <text evidence="1">The sequence shown here is derived from an EMBL/GenBank/DDBJ whole genome shotgun (WGS) entry which is preliminary data.</text>
</comment>
<sequence length="77" mass="8802">MTEGASCPQPELLERLRELQESAAEKDKLIEADSQRIEELQSRVRLLQQEKAALLCNINDICAQLGYPDLEAFENER</sequence>
<protein>
    <submittedName>
        <fullName evidence="1">Uncharacterized protein</fullName>
    </submittedName>
</protein>
<gene>
    <name evidence="1" type="ORF">HPB50_016874</name>
</gene>
<keyword evidence="2" id="KW-1185">Reference proteome</keyword>
<dbReference type="EMBL" id="CM023486">
    <property type="protein sequence ID" value="KAH6928537.1"/>
    <property type="molecule type" value="Genomic_DNA"/>
</dbReference>
<proteinExistence type="predicted"/>
<reference evidence="1" key="1">
    <citation type="submission" date="2020-05" db="EMBL/GenBank/DDBJ databases">
        <title>Large-scale comparative analyses of tick genomes elucidate their genetic diversity and vector capacities.</title>
        <authorList>
            <person name="Jia N."/>
            <person name="Wang J."/>
            <person name="Shi W."/>
            <person name="Du L."/>
            <person name="Sun Y."/>
            <person name="Zhan W."/>
            <person name="Jiang J."/>
            <person name="Wang Q."/>
            <person name="Zhang B."/>
            <person name="Ji P."/>
            <person name="Sakyi L.B."/>
            <person name="Cui X."/>
            <person name="Yuan T."/>
            <person name="Jiang B."/>
            <person name="Yang W."/>
            <person name="Lam T.T.-Y."/>
            <person name="Chang Q."/>
            <person name="Ding S."/>
            <person name="Wang X."/>
            <person name="Zhu J."/>
            <person name="Ruan X."/>
            <person name="Zhao L."/>
            <person name="Wei J."/>
            <person name="Que T."/>
            <person name="Du C."/>
            <person name="Cheng J."/>
            <person name="Dai P."/>
            <person name="Han X."/>
            <person name="Huang E."/>
            <person name="Gao Y."/>
            <person name="Liu J."/>
            <person name="Shao H."/>
            <person name="Ye R."/>
            <person name="Li L."/>
            <person name="Wei W."/>
            <person name="Wang X."/>
            <person name="Wang C."/>
            <person name="Yang T."/>
            <person name="Huo Q."/>
            <person name="Li W."/>
            <person name="Guo W."/>
            <person name="Chen H."/>
            <person name="Zhou L."/>
            <person name="Ni X."/>
            <person name="Tian J."/>
            <person name="Zhou Y."/>
            <person name="Sheng Y."/>
            <person name="Liu T."/>
            <person name="Pan Y."/>
            <person name="Xia L."/>
            <person name="Li J."/>
            <person name="Zhao F."/>
            <person name="Cao W."/>
        </authorList>
    </citation>
    <scope>NUCLEOTIDE SEQUENCE</scope>
    <source>
        <strain evidence="1">Hyas-2018</strain>
    </source>
</reference>
<dbReference type="Proteomes" id="UP000821845">
    <property type="component" value="Chromosome 6"/>
</dbReference>
<organism evidence="1 2">
    <name type="scientific">Hyalomma asiaticum</name>
    <name type="common">Tick</name>
    <dbReference type="NCBI Taxonomy" id="266040"/>
    <lineage>
        <taxon>Eukaryota</taxon>
        <taxon>Metazoa</taxon>
        <taxon>Ecdysozoa</taxon>
        <taxon>Arthropoda</taxon>
        <taxon>Chelicerata</taxon>
        <taxon>Arachnida</taxon>
        <taxon>Acari</taxon>
        <taxon>Parasitiformes</taxon>
        <taxon>Ixodida</taxon>
        <taxon>Ixodoidea</taxon>
        <taxon>Ixodidae</taxon>
        <taxon>Hyalomminae</taxon>
        <taxon>Hyalomma</taxon>
    </lineage>
</organism>